<dbReference type="Proteomes" id="UP000601435">
    <property type="component" value="Unassembled WGS sequence"/>
</dbReference>
<dbReference type="GO" id="GO:0034599">
    <property type="term" value="P:cellular response to oxidative stress"/>
    <property type="evidence" value="ECO:0007669"/>
    <property type="project" value="TreeGrafter"/>
</dbReference>
<dbReference type="HAMAP" id="MF_01401">
    <property type="entry name" value="MsrA"/>
    <property type="match status" value="1"/>
</dbReference>
<dbReference type="Pfam" id="PF01625">
    <property type="entry name" value="PMSR"/>
    <property type="match status" value="1"/>
</dbReference>
<dbReference type="Gene3D" id="3.30.1060.10">
    <property type="entry name" value="Peptide methionine sulphoxide reductase MsrA"/>
    <property type="match status" value="1"/>
</dbReference>
<dbReference type="SUPFAM" id="SSF51905">
    <property type="entry name" value="FAD/NAD(P)-binding domain"/>
    <property type="match status" value="1"/>
</dbReference>
<evidence type="ECO:0000256" key="1">
    <source>
        <dbReference type="ARBA" id="ARBA00005591"/>
    </source>
</evidence>
<comment type="caution">
    <text evidence="9">The sequence shown here is derived from an EMBL/GenBank/DDBJ whole genome shotgun (WGS) entry which is preliminary data.</text>
</comment>
<dbReference type="EC" id="1.8.4.11" evidence="2"/>
<dbReference type="AlphaFoldDB" id="A0A812VLZ1"/>
<evidence type="ECO:0000256" key="3">
    <source>
        <dbReference type="ARBA" id="ARBA00023002"/>
    </source>
</evidence>
<evidence type="ECO:0000256" key="5">
    <source>
        <dbReference type="ARBA" id="ARBA00030643"/>
    </source>
</evidence>
<keyword evidence="10" id="KW-1185">Reference proteome</keyword>
<comment type="catalytic activity">
    <reaction evidence="6">
        <text>L-methionyl-[protein] + [thioredoxin]-disulfide + H2O = L-methionyl-(S)-S-oxide-[protein] + [thioredoxin]-dithiol</text>
        <dbReference type="Rhea" id="RHEA:14217"/>
        <dbReference type="Rhea" id="RHEA-COMP:10698"/>
        <dbReference type="Rhea" id="RHEA-COMP:10700"/>
        <dbReference type="Rhea" id="RHEA-COMP:12313"/>
        <dbReference type="Rhea" id="RHEA-COMP:12315"/>
        <dbReference type="ChEBI" id="CHEBI:15377"/>
        <dbReference type="ChEBI" id="CHEBI:16044"/>
        <dbReference type="ChEBI" id="CHEBI:29950"/>
        <dbReference type="ChEBI" id="CHEBI:44120"/>
        <dbReference type="ChEBI" id="CHEBI:50058"/>
        <dbReference type="EC" id="1.8.4.11"/>
    </reaction>
</comment>
<dbReference type="InterPro" id="IPR036509">
    <property type="entry name" value="Met_Sox_Rdtase_MsrA_sf"/>
</dbReference>
<dbReference type="EMBL" id="CAJNJA010030666">
    <property type="protein sequence ID" value="CAE7646746.1"/>
    <property type="molecule type" value="Genomic_DNA"/>
</dbReference>
<dbReference type="PANTHER" id="PTHR42799">
    <property type="entry name" value="MITOCHONDRIAL PEPTIDE METHIONINE SULFOXIDE REDUCTASE"/>
    <property type="match status" value="1"/>
</dbReference>
<comment type="similarity">
    <text evidence="1">Belongs to the MsrA Met sulfoxide reductase family.</text>
</comment>
<evidence type="ECO:0000256" key="4">
    <source>
        <dbReference type="ARBA" id="ARBA00030273"/>
    </source>
</evidence>
<dbReference type="SUPFAM" id="SSF55068">
    <property type="entry name" value="Peptide methionine sulfoxide reductase"/>
    <property type="match status" value="1"/>
</dbReference>
<protein>
    <recommendedName>
        <fullName evidence="2">peptide-methionine (S)-S-oxide reductase</fullName>
        <ecNumber evidence="2">1.8.4.11</ecNumber>
    </recommendedName>
    <alternativeName>
        <fullName evidence="5">Peptide-methionine (S)-S-oxide reductase</fullName>
    </alternativeName>
    <alternativeName>
        <fullName evidence="4">Protein-methionine-S-oxide reductase</fullName>
    </alternativeName>
</protein>
<keyword evidence="3" id="KW-0560">Oxidoreductase</keyword>
<proteinExistence type="inferred from homology"/>
<feature type="domain" description="Peptide methionine sulphoxide reductase MsrA" evidence="8">
    <location>
        <begin position="373"/>
        <end position="535"/>
    </location>
</feature>
<evidence type="ECO:0000259" key="8">
    <source>
        <dbReference type="Pfam" id="PF01625"/>
    </source>
</evidence>
<evidence type="ECO:0000256" key="2">
    <source>
        <dbReference type="ARBA" id="ARBA00012502"/>
    </source>
</evidence>
<dbReference type="InterPro" id="IPR002569">
    <property type="entry name" value="Met_Sox_Rdtase_MsrA_dom"/>
</dbReference>
<dbReference type="InterPro" id="IPR050162">
    <property type="entry name" value="MsrA_MetSO_reductase"/>
</dbReference>
<accession>A0A812VLZ1</accession>
<evidence type="ECO:0000313" key="9">
    <source>
        <dbReference type="EMBL" id="CAE7646746.1"/>
    </source>
</evidence>
<dbReference type="GO" id="GO:0005737">
    <property type="term" value="C:cytoplasm"/>
    <property type="evidence" value="ECO:0007669"/>
    <property type="project" value="TreeGrafter"/>
</dbReference>
<evidence type="ECO:0000256" key="7">
    <source>
        <dbReference type="ARBA" id="ARBA00048782"/>
    </source>
</evidence>
<reference evidence="9" key="1">
    <citation type="submission" date="2021-02" db="EMBL/GenBank/DDBJ databases">
        <authorList>
            <person name="Dougan E. K."/>
            <person name="Rhodes N."/>
            <person name="Thang M."/>
            <person name="Chan C."/>
        </authorList>
    </citation>
    <scope>NUCLEOTIDE SEQUENCE</scope>
</reference>
<dbReference type="NCBIfam" id="TIGR00401">
    <property type="entry name" value="msrA"/>
    <property type="match status" value="1"/>
</dbReference>
<comment type="catalytic activity">
    <reaction evidence="7">
        <text>[thioredoxin]-disulfide + L-methionine + H2O = L-methionine (S)-S-oxide + [thioredoxin]-dithiol</text>
        <dbReference type="Rhea" id="RHEA:19993"/>
        <dbReference type="Rhea" id="RHEA-COMP:10698"/>
        <dbReference type="Rhea" id="RHEA-COMP:10700"/>
        <dbReference type="ChEBI" id="CHEBI:15377"/>
        <dbReference type="ChEBI" id="CHEBI:29950"/>
        <dbReference type="ChEBI" id="CHEBI:50058"/>
        <dbReference type="ChEBI" id="CHEBI:57844"/>
        <dbReference type="ChEBI" id="CHEBI:58772"/>
        <dbReference type="EC" id="1.8.4.11"/>
    </reaction>
</comment>
<name>A0A812VLZ1_9DINO</name>
<evidence type="ECO:0000256" key="6">
    <source>
        <dbReference type="ARBA" id="ARBA00047806"/>
    </source>
</evidence>
<dbReference type="OrthoDB" id="408721at2759"/>
<dbReference type="Gene3D" id="3.50.50.60">
    <property type="entry name" value="FAD/NAD(P)-binding domain"/>
    <property type="match status" value="1"/>
</dbReference>
<organism evidence="9 10">
    <name type="scientific">Symbiodinium necroappetens</name>
    <dbReference type="NCBI Taxonomy" id="1628268"/>
    <lineage>
        <taxon>Eukaryota</taxon>
        <taxon>Sar</taxon>
        <taxon>Alveolata</taxon>
        <taxon>Dinophyceae</taxon>
        <taxon>Suessiales</taxon>
        <taxon>Symbiodiniaceae</taxon>
        <taxon>Symbiodinium</taxon>
    </lineage>
</organism>
<dbReference type="PANTHER" id="PTHR42799:SF2">
    <property type="entry name" value="MITOCHONDRIAL PEPTIDE METHIONINE SULFOXIDE REDUCTASE"/>
    <property type="match status" value="1"/>
</dbReference>
<sequence>MEQPGCVVAVVGAGLAGLSFAAAVMQESLRDRKLAKCKVVVFEQSLVLDPGALRSLPLARVGLKALHALECPLVSAAFRQETDCIRREDLLKWFVSLLPADTIHFGKSFRGFHVDGNQLFCRFQSMDAGNLQLEGPFDAVVAADGLRSDVRSECEAACKQGPHRLRDLILGGSILFLGDARRAFRKERDLGLGRVFGGGNKAIEQGVQLAGSLIEAFDRAARPVRGSTSLHQALQSKSIHFCHFMAVTGLSERLRWHCRKRRRPCDEDEPSVENRSNCAGASSLLCAMDFPPEVRELVQQLKSAGMQIDESNPQEVMQALFRVQQMAANKKKAEMISKERALPGRSEAQVVPAQHFVLNNPMKGPWPAGFKVCVFANGCFWGSEKGIWRLPGGGIYSTAVGYAGGYTPNPTYEEACSGQTGHTEAVQVVFDPSKISLVDILRWFWEAHDPTQGMGQGNDRGTQYRSALYYFDDEQRQLYEASKEAYEAELKANGKGRGPITTEIRAASDFEGEVFFYAEEYHQQYLAKPGARPYCSAEPQQVSLPAFEKWCPAVLRSKHAPKLPEPTQSLRAVDTLRKGSLVLAALLQEIQAVGPSGTIWMQNTVVAPVLVVQTEDEHGEWCEAVDDCEKLLYKTAVCHFQGTTDCGGRNCGSHGVCVHLKEYQNTFDTGNSCERGYMDDGEKCVAADCGPLQDPFGIWHGSHAYLGVRDFFLLAGSRTDPAAA</sequence>
<dbReference type="GO" id="GO:0008113">
    <property type="term" value="F:peptide-methionine (S)-S-oxide reductase activity"/>
    <property type="evidence" value="ECO:0007669"/>
    <property type="project" value="UniProtKB-EC"/>
</dbReference>
<gene>
    <name evidence="9" type="primary">msrA</name>
    <name evidence="9" type="ORF">SNEC2469_LOCUS18279</name>
</gene>
<dbReference type="InterPro" id="IPR036188">
    <property type="entry name" value="FAD/NAD-bd_sf"/>
</dbReference>
<evidence type="ECO:0000313" key="10">
    <source>
        <dbReference type="Proteomes" id="UP000601435"/>
    </source>
</evidence>